<protein>
    <submittedName>
        <fullName evidence="1">Uncharacterized protein</fullName>
    </submittedName>
</protein>
<dbReference type="Proteomes" id="UP000634136">
    <property type="component" value="Unassembled WGS sequence"/>
</dbReference>
<reference evidence="1" key="1">
    <citation type="submission" date="2020-09" db="EMBL/GenBank/DDBJ databases">
        <title>Genome-Enabled Discovery of Anthraquinone Biosynthesis in Senna tora.</title>
        <authorList>
            <person name="Kang S.-H."/>
            <person name="Pandey R.P."/>
            <person name="Lee C.-M."/>
            <person name="Sim J.-S."/>
            <person name="Jeong J.-T."/>
            <person name="Choi B.-S."/>
            <person name="Jung M."/>
            <person name="Ginzburg D."/>
            <person name="Zhao K."/>
            <person name="Won S.Y."/>
            <person name="Oh T.-J."/>
            <person name="Yu Y."/>
            <person name="Kim N.-H."/>
            <person name="Lee O.R."/>
            <person name="Lee T.-H."/>
            <person name="Bashyal P."/>
            <person name="Kim T.-S."/>
            <person name="Lee W.-H."/>
            <person name="Kawkins C."/>
            <person name="Kim C.-K."/>
            <person name="Kim J.S."/>
            <person name="Ahn B.O."/>
            <person name="Rhee S.Y."/>
            <person name="Sohng J.K."/>
        </authorList>
    </citation>
    <scope>NUCLEOTIDE SEQUENCE</scope>
    <source>
        <tissue evidence="1">Leaf</tissue>
    </source>
</reference>
<accession>A0A835CHN5</accession>
<gene>
    <name evidence="1" type="ORF">G2W53_004952</name>
</gene>
<dbReference type="AlphaFoldDB" id="A0A835CHN5"/>
<sequence>MAATTTRIILSSIYIYGGYREREEAWGGNRGCTVGWIFEDFNGERGESNEAFEGEGRNRDVGYGFWRVNQRELLDLKEGFEDLRMEQERKRRNMMVKMVCE</sequence>
<keyword evidence="2" id="KW-1185">Reference proteome</keyword>
<evidence type="ECO:0000313" key="1">
    <source>
        <dbReference type="EMBL" id="KAF7842654.1"/>
    </source>
</evidence>
<organism evidence="1 2">
    <name type="scientific">Senna tora</name>
    <dbReference type="NCBI Taxonomy" id="362788"/>
    <lineage>
        <taxon>Eukaryota</taxon>
        <taxon>Viridiplantae</taxon>
        <taxon>Streptophyta</taxon>
        <taxon>Embryophyta</taxon>
        <taxon>Tracheophyta</taxon>
        <taxon>Spermatophyta</taxon>
        <taxon>Magnoliopsida</taxon>
        <taxon>eudicotyledons</taxon>
        <taxon>Gunneridae</taxon>
        <taxon>Pentapetalae</taxon>
        <taxon>rosids</taxon>
        <taxon>fabids</taxon>
        <taxon>Fabales</taxon>
        <taxon>Fabaceae</taxon>
        <taxon>Caesalpinioideae</taxon>
        <taxon>Cassia clade</taxon>
        <taxon>Senna</taxon>
    </lineage>
</organism>
<name>A0A835CHN5_9FABA</name>
<dbReference type="EMBL" id="JAAIUW010000002">
    <property type="protein sequence ID" value="KAF7842654.1"/>
    <property type="molecule type" value="Genomic_DNA"/>
</dbReference>
<proteinExistence type="predicted"/>
<evidence type="ECO:0000313" key="2">
    <source>
        <dbReference type="Proteomes" id="UP000634136"/>
    </source>
</evidence>
<comment type="caution">
    <text evidence="1">The sequence shown here is derived from an EMBL/GenBank/DDBJ whole genome shotgun (WGS) entry which is preliminary data.</text>
</comment>